<protein>
    <recommendedName>
        <fullName evidence="9">Acetyltransferase component of pyruvate dehydrogenase complex</fullName>
        <ecNumber evidence="9">2.3.1.12</ecNumber>
    </recommendedName>
</protein>
<dbReference type="GO" id="GO:0045254">
    <property type="term" value="C:pyruvate dehydrogenase complex"/>
    <property type="evidence" value="ECO:0007669"/>
    <property type="project" value="UniProtKB-UniRule"/>
</dbReference>
<dbReference type="InterPro" id="IPR000089">
    <property type="entry name" value="Biotin_lipoyl"/>
</dbReference>
<evidence type="ECO:0000256" key="8">
    <source>
        <dbReference type="ARBA" id="ARBA00048370"/>
    </source>
</evidence>
<comment type="similarity">
    <text evidence="1 9">Belongs to the 2-oxoacid dehydrogenase family.</text>
</comment>
<comment type="cofactor">
    <cofactor evidence="9">
        <name>(R)-lipoate</name>
        <dbReference type="ChEBI" id="CHEBI:83088"/>
    </cofactor>
    <text evidence="9">Binds 3 lipoyl cofactors covalently.</text>
</comment>
<dbReference type="SUPFAM" id="SSF47005">
    <property type="entry name" value="Peripheral subunit-binding domain of 2-oxo acid dehydrogenase complex"/>
    <property type="match status" value="1"/>
</dbReference>
<keyword evidence="14" id="KW-1185">Reference proteome</keyword>
<gene>
    <name evidence="13" type="primary">aceF</name>
    <name evidence="13" type="ORF">GNT65_04350</name>
</gene>
<comment type="subunit">
    <text evidence="2 9">Forms a 24-polypeptide structural core with octahedral symmetry.</text>
</comment>
<sequence>MAELKEVLVPDIGGDEVQVIEICAAAGDTLAAEESIITVESDKATMDIPAPFAGKLAEIKVAVGDTVSEGTLIAMMEAGEAQAAEPAPATEATSAAAPAAPVETAPVAAAPASAQVIEVTVPDIGDASDVDVIEVLVAVGDSIDVDTGLITLETDKATMEVPAPAAGVVKEMKVAVGDKVSQGSLVLMLEVSGGEAAAPAPTAAPAASAPVAEAAPATAASIEVKEISVPDIGDASDVDVIEVLVAAGDVIEADQGLITLETDKATMEVPAPFAGKLVSVTVKVGDKVSQGSVIATIETQSSAPAAAPAPAAAAPEPAAQASAPAPAAKPPVPHHPSAGSKPATGAVHASPAVRRMAREFGADLTQVTGSGRKGRILKEDVQAFIKYEMSRPKASAATSVGAGEGGLQVIAAPKVDFAKFGEVEEVPLSRIQKISGPNLHRNWVTIPHVTQFDEADITEMEAFRKQQNELAAKQKSGVKITPLVFMMKAVAKTLQQFPVFNASLSADGESLIKKKYYHIGVAVDTPNGLVVPVVRDVDKKGIIELSAELMEISVKAREGKLKAADMQGSCFTISSLGGIGGTAFTPIVNYPDVAILGVSKSEIKPKWNGKEFEPKLMLPLSLSYDHRVIDGAMAARFSVTLSSMLSDIRTLIL</sequence>
<feature type="domain" description="Lipoyl-binding" evidence="11">
    <location>
        <begin position="4"/>
        <end position="77"/>
    </location>
</feature>
<organism evidence="13 14">
    <name type="scientific">Shewanella insulae</name>
    <dbReference type="NCBI Taxonomy" id="2681496"/>
    <lineage>
        <taxon>Bacteria</taxon>
        <taxon>Pseudomonadati</taxon>
        <taxon>Pseudomonadota</taxon>
        <taxon>Gammaproteobacteria</taxon>
        <taxon>Alteromonadales</taxon>
        <taxon>Shewanellaceae</taxon>
        <taxon>Shewanella</taxon>
    </lineage>
</organism>
<dbReference type="InterPro" id="IPR011053">
    <property type="entry name" value="Single_hybrid_motif"/>
</dbReference>
<dbReference type="InterPro" id="IPR004167">
    <property type="entry name" value="PSBD"/>
</dbReference>
<dbReference type="NCBIfam" id="TIGR01348">
    <property type="entry name" value="PDHac_trf_long"/>
    <property type="match status" value="1"/>
</dbReference>
<dbReference type="SUPFAM" id="SSF52777">
    <property type="entry name" value="CoA-dependent acyltransferases"/>
    <property type="match status" value="1"/>
</dbReference>
<comment type="caution">
    <text evidence="13">The sequence shown here is derived from an EMBL/GenBank/DDBJ whole genome shotgun (WGS) entry which is preliminary data.</text>
</comment>
<dbReference type="EMBL" id="WRPA01000002">
    <property type="protein sequence ID" value="MXR67904.1"/>
    <property type="molecule type" value="Genomic_DNA"/>
</dbReference>
<dbReference type="InterPro" id="IPR036625">
    <property type="entry name" value="E3-bd_dom_sf"/>
</dbReference>
<dbReference type="InterPro" id="IPR001078">
    <property type="entry name" value="2-oxoacid_DH_actylTfrase"/>
</dbReference>
<evidence type="ECO:0000256" key="1">
    <source>
        <dbReference type="ARBA" id="ARBA00007317"/>
    </source>
</evidence>
<dbReference type="GO" id="GO:0004742">
    <property type="term" value="F:dihydrolipoyllysine-residue acetyltransferase activity"/>
    <property type="evidence" value="ECO:0007669"/>
    <property type="project" value="UniProtKB-UniRule"/>
</dbReference>
<dbReference type="InterPro" id="IPR006256">
    <property type="entry name" value="AcTrfase_Pyrv_DH_cplx"/>
</dbReference>
<dbReference type="NCBIfam" id="NF008814">
    <property type="entry name" value="PRK11854.1"/>
    <property type="match status" value="1"/>
</dbReference>
<dbReference type="GO" id="GO:0005737">
    <property type="term" value="C:cytoplasm"/>
    <property type="evidence" value="ECO:0007669"/>
    <property type="project" value="TreeGrafter"/>
</dbReference>
<proteinExistence type="inferred from homology"/>
<dbReference type="Pfam" id="PF00198">
    <property type="entry name" value="2-oxoacid_dh"/>
    <property type="match status" value="1"/>
</dbReference>
<keyword evidence="3 9" id="KW-0808">Transferase</keyword>
<evidence type="ECO:0000256" key="5">
    <source>
        <dbReference type="ARBA" id="ARBA00022823"/>
    </source>
</evidence>
<comment type="function">
    <text evidence="7">The pyruvate dehydrogenase complex catalyzes the overall conversion of pyruvate to acetyl-CoA and CO(2). It contains multiple copies of three enzymatic components: pyruvate dehydrogenase (E1), dihydrolipoamide acetyltransferase (E2) and lipoamide dehydrogenase (E3).</text>
</comment>
<dbReference type="GO" id="GO:0006086">
    <property type="term" value="P:pyruvate decarboxylation to acetyl-CoA"/>
    <property type="evidence" value="ECO:0007669"/>
    <property type="project" value="UniProtKB-UniRule"/>
</dbReference>
<evidence type="ECO:0000313" key="14">
    <source>
        <dbReference type="Proteomes" id="UP000474778"/>
    </source>
</evidence>
<evidence type="ECO:0000256" key="4">
    <source>
        <dbReference type="ARBA" id="ARBA00022737"/>
    </source>
</evidence>
<evidence type="ECO:0000259" key="12">
    <source>
        <dbReference type="PROSITE" id="PS51826"/>
    </source>
</evidence>
<dbReference type="Gene3D" id="2.40.50.100">
    <property type="match status" value="3"/>
</dbReference>
<evidence type="ECO:0000256" key="10">
    <source>
        <dbReference type="SAM" id="MobiDB-lite"/>
    </source>
</evidence>
<evidence type="ECO:0000256" key="6">
    <source>
        <dbReference type="ARBA" id="ARBA00023315"/>
    </source>
</evidence>
<dbReference type="EC" id="2.3.1.12" evidence="9"/>
<keyword evidence="4" id="KW-0677">Repeat</keyword>
<comment type="catalytic activity">
    <reaction evidence="8 9">
        <text>N(6)-[(R)-dihydrolipoyl]-L-lysyl-[protein] + acetyl-CoA = N(6)-[(R)-S(8)-acetyldihydrolipoyl]-L-lysyl-[protein] + CoA</text>
        <dbReference type="Rhea" id="RHEA:17017"/>
        <dbReference type="Rhea" id="RHEA-COMP:10475"/>
        <dbReference type="Rhea" id="RHEA-COMP:10478"/>
        <dbReference type="ChEBI" id="CHEBI:57287"/>
        <dbReference type="ChEBI" id="CHEBI:57288"/>
        <dbReference type="ChEBI" id="CHEBI:83100"/>
        <dbReference type="ChEBI" id="CHEBI:83111"/>
        <dbReference type="EC" id="2.3.1.12"/>
    </reaction>
</comment>
<dbReference type="FunFam" id="4.10.320.10:FF:000003">
    <property type="entry name" value="Acetyltransferase component of pyruvate dehydrogenase complex"/>
    <property type="match status" value="1"/>
</dbReference>
<dbReference type="InterPro" id="IPR050743">
    <property type="entry name" value="2-oxoacid_DH_E2_comp"/>
</dbReference>
<dbReference type="PANTHER" id="PTHR43178:SF2">
    <property type="entry name" value="DIHYDROLIPOYLLYSINE-RESIDUE ACETYLTRANSFERASE COMPONENT OF PYRUVATE DEHYDROGENASE COMPLEX"/>
    <property type="match status" value="1"/>
</dbReference>
<feature type="domain" description="Lipoyl-binding" evidence="11">
    <location>
        <begin position="224"/>
        <end position="298"/>
    </location>
</feature>
<dbReference type="PROSITE" id="PS00189">
    <property type="entry name" value="LIPOYL"/>
    <property type="match status" value="3"/>
</dbReference>
<reference evidence="13 14" key="1">
    <citation type="submission" date="2019-12" db="EMBL/GenBank/DDBJ databases">
        <title>Shewanella insulae sp. nov., isolated from a tidal flat.</title>
        <authorList>
            <person name="Yoon J.-H."/>
        </authorList>
    </citation>
    <scope>NUCLEOTIDE SEQUENCE [LARGE SCALE GENOMIC DNA]</scope>
    <source>
        <strain evidence="13 14">JBTF-M18</strain>
    </source>
</reference>
<feature type="region of interest" description="Disordered" evidence="10">
    <location>
        <begin position="306"/>
        <end position="351"/>
    </location>
</feature>
<evidence type="ECO:0000256" key="9">
    <source>
        <dbReference type="RuleBase" id="RU361137"/>
    </source>
</evidence>
<keyword evidence="6 9" id="KW-0012">Acyltransferase</keyword>
<dbReference type="CDD" id="cd06849">
    <property type="entry name" value="lipoyl_domain"/>
    <property type="match status" value="3"/>
</dbReference>
<keyword evidence="5 9" id="KW-0450">Lipoyl</keyword>
<name>A0A6L7HW81_9GAMM</name>
<dbReference type="AlphaFoldDB" id="A0A6L7HW81"/>
<feature type="domain" description="Lipoyl-binding" evidence="11">
    <location>
        <begin position="114"/>
        <end position="190"/>
    </location>
</feature>
<feature type="compositionally biased region" description="Low complexity" evidence="10">
    <location>
        <begin position="306"/>
        <end position="326"/>
    </location>
</feature>
<dbReference type="Proteomes" id="UP000474778">
    <property type="component" value="Unassembled WGS sequence"/>
</dbReference>
<dbReference type="FunFam" id="2.40.50.100:FF:000009">
    <property type="entry name" value="Acetyltransferase component of pyruvate dehydrogenase complex"/>
    <property type="match status" value="3"/>
</dbReference>
<dbReference type="Gene3D" id="3.30.559.10">
    <property type="entry name" value="Chloramphenicol acetyltransferase-like domain"/>
    <property type="match status" value="1"/>
</dbReference>
<dbReference type="InterPro" id="IPR003016">
    <property type="entry name" value="2-oxoA_DH_lipoyl-BS"/>
</dbReference>
<dbReference type="RefSeq" id="WP_160793877.1">
    <property type="nucleotide sequence ID" value="NZ_WRPA01000002.1"/>
</dbReference>
<evidence type="ECO:0000313" key="13">
    <source>
        <dbReference type="EMBL" id="MXR67904.1"/>
    </source>
</evidence>
<evidence type="ECO:0000256" key="7">
    <source>
        <dbReference type="ARBA" id="ARBA00025211"/>
    </source>
</evidence>
<dbReference type="GO" id="GO:0031405">
    <property type="term" value="F:lipoic acid binding"/>
    <property type="evidence" value="ECO:0007669"/>
    <property type="project" value="TreeGrafter"/>
</dbReference>
<dbReference type="SUPFAM" id="SSF51230">
    <property type="entry name" value="Single hybrid motif"/>
    <property type="match status" value="3"/>
</dbReference>
<dbReference type="PANTHER" id="PTHR43178">
    <property type="entry name" value="DIHYDROLIPOAMIDE ACETYLTRANSFERASE COMPONENT OF PYRUVATE DEHYDROGENASE COMPLEX"/>
    <property type="match status" value="1"/>
</dbReference>
<dbReference type="Gene3D" id="4.10.320.10">
    <property type="entry name" value="E3-binding domain"/>
    <property type="match status" value="1"/>
</dbReference>
<accession>A0A6L7HW81</accession>
<evidence type="ECO:0000256" key="2">
    <source>
        <dbReference type="ARBA" id="ARBA00011484"/>
    </source>
</evidence>
<dbReference type="Pfam" id="PF00364">
    <property type="entry name" value="Biotin_lipoyl"/>
    <property type="match status" value="3"/>
</dbReference>
<dbReference type="InterPro" id="IPR023213">
    <property type="entry name" value="CAT-like_dom_sf"/>
</dbReference>
<evidence type="ECO:0000256" key="3">
    <source>
        <dbReference type="ARBA" id="ARBA00022679"/>
    </source>
</evidence>
<dbReference type="FunFam" id="3.30.559.10:FF:000004">
    <property type="entry name" value="Acetyltransferase component of pyruvate dehydrogenase complex"/>
    <property type="match status" value="1"/>
</dbReference>
<feature type="domain" description="Peripheral subunit-binding (PSBD)" evidence="12">
    <location>
        <begin position="348"/>
        <end position="385"/>
    </location>
</feature>
<dbReference type="PROSITE" id="PS51826">
    <property type="entry name" value="PSBD"/>
    <property type="match status" value="1"/>
</dbReference>
<dbReference type="PROSITE" id="PS50968">
    <property type="entry name" value="BIOTINYL_LIPOYL"/>
    <property type="match status" value="3"/>
</dbReference>
<evidence type="ECO:0000259" key="11">
    <source>
        <dbReference type="PROSITE" id="PS50968"/>
    </source>
</evidence>
<dbReference type="Pfam" id="PF02817">
    <property type="entry name" value="E3_binding"/>
    <property type="match status" value="1"/>
</dbReference>
<keyword evidence="13" id="KW-0670">Pyruvate</keyword>